<dbReference type="SUPFAM" id="SSF57845">
    <property type="entry name" value="B-box zinc-binding domain"/>
    <property type="match status" value="1"/>
</dbReference>
<dbReference type="Pfam" id="PF00567">
    <property type="entry name" value="TUDOR"/>
    <property type="match status" value="5"/>
</dbReference>
<dbReference type="PANTHER" id="PTHR16442">
    <property type="entry name" value="RING FINGER PROTEIN 17"/>
    <property type="match status" value="1"/>
</dbReference>
<feature type="domain" description="B box-type" evidence="8">
    <location>
        <begin position="324"/>
        <end position="360"/>
    </location>
</feature>
<dbReference type="PROSITE" id="PS50089">
    <property type="entry name" value="ZF_RING_2"/>
    <property type="match status" value="1"/>
</dbReference>
<comment type="caution">
    <text evidence="10">The sequence shown here is derived from an EMBL/GenBank/DDBJ whole genome shotgun (WGS) entry which is preliminary data.</text>
</comment>
<feature type="domain" description="Tudor" evidence="9">
    <location>
        <begin position="1655"/>
        <end position="1716"/>
    </location>
</feature>
<dbReference type="GO" id="GO:0008270">
    <property type="term" value="F:zinc ion binding"/>
    <property type="evidence" value="ECO:0007669"/>
    <property type="project" value="UniProtKB-KW"/>
</dbReference>
<evidence type="ECO:0000256" key="5">
    <source>
        <dbReference type="SAM" id="Coils"/>
    </source>
</evidence>
<keyword evidence="2 4" id="KW-0863">Zinc-finger</keyword>
<dbReference type="CDD" id="cd16449">
    <property type="entry name" value="RING-HC"/>
    <property type="match status" value="1"/>
</dbReference>
<dbReference type="InterPro" id="IPR002999">
    <property type="entry name" value="Tudor"/>
</dbReference>
<feature type="region of interest" description="Disordered" evidence="6">
    <location>
        <begin position="111"/>
        <end position="131"/>
    </location>
</feature>
<keyword evidence="5" id="KW-0175">Coiled coil</keyword>
<reference evidence="10 11" key="1">
    <citation type="submission" date="2024-05" db="EMBL/GenBank/DDBJ databases">
        <title>Genetic variation in Jamaican populations of the coffee berry borer (Hypothenemus hampei).</title>
        <authorList>
            <person name="Errbii M."/>
            <person name="Myrie A."/>
        </authorList>
    </citation>
    <scope>NUCLEOTIDE SEQUENCE [LARGE SCALE GENOMIC DNA]</scope>
    <source>
        <strain evidence="10">JA-Hopewell-2020-01-JO</strain>
        <tissue evidence="10">Whole body</tissue>
    </source>
</reference>
<evidence type="ECO:0008006" key="12">
    <source>
        <dbReference type="Google" id="ProtNLM"/>
    </source>
</evidence>
<dbReference type="CDD" id="cd20379">
    <property type="entry name" value="Tudor_dTUD-like"/>
    <property type="match status" value="1"/>
</dbReference>
<dbReference type="InterPro" id="IPR035437">
    <property type="entry name" value="SNase_OB-fold_sf"/>
</dbReference>
<organism evidence="10 11">
    <name type="scientific">Hypothenemus hampei</name>
    <name type="common">Coffee berry borer</name>
    <dbReference type="NCBI Taxonomy" id="57062"/>
    <lineage>
        <taxon>Eukaryota</taxon>
        <taxon>Metazoa</taxon>
        <taxon>Ecdysozoa</taxon>
        <taxon>Arthropoda</taxon>
        <taxon>Hexapoda</taxon>
        <taxon>Insecta</taxon>
        <taxon>Pterygota</taxon>
        <taxon>Neoptera</taxon>
        <taxon>Endopterygota</taxon>
        <taxon>Coleoptera</taxon>
        <taxon>Polyphaga</taxon>
        <taxon>Cucujiformia</taxon>
        <taxon>Curculionidae</taxon>
        <taxon>Scolytinae</taxon>
        <taxon>Hypothenemus</taxon>
    </lineage>
</organism>
<dbReference type="GO" id="GO:0005737">
    <property type="term" value="C:cytoplasm"/>
    <property type="evidence" value="ECO:0007669"/>
    <property type="project" value="UniProtKB-ARBA"/>
</dbReference>
<dbReference type="PROSITE" id="PS50304">
    <property type="entry name" value="TUDOR"/>
    <property type="match status" value="3"/>
</dbReference>
<evidence type="ECO:0000259" key="8">
    <source>
        <dbReference type="PROSITE" id="PS50119"/>
    </source>
</evidence>
<dbReference type="PANTHER" id="PTHR16442:SF1">
    <property type="entry name" value="RING FINGER PROTEIN 17"/>
    <property type="match status" value="1"/>
</dbReference>
<keyword evidence="11" id="KW-1185">Reference proteome</keyword>
<keyword evidence="3" id="KW-0862">Zinc</keyword>
<evidence type="ECO:0000256" key="4">
    <source>
        <dbReference type="PROSITE-ProRule" id="PRU00024"/>
    </source>
</evidence>
<keyword evidence="1" id="KW-0479">Metal-binding</keyword>
<accession>A0ABD1F2T2</accession>
<evidence type="ECO:0000256" key="3">
    <source>
        <dbReference type="ARBA" id="ARBA00022833"/>
    </source>
</evidence>
<feature type="domain" description="Tudor" evidence="9">
    <location>
        <begin position="1426"/>
        <end position="1484"/>
    </location>
</feature>
<proteinExistence type="predicted"/>
<evidence type="ECO:0000256" key="6">
    <source>
        <dbReference type="SAM" id="MobiDB-lite"/>
    </source>
</evidence>
<dbReference type="PROSITE" id="PS00518">
    <property type="entry name" value="ZF_RING_1"/>
    <property type="match status" value="1"/>
</dbReference>
<dbReference type="CDD" id="cd19757">
    <property type="entry name" value="Bbox1"/>
    <property type="match status" value="1"/>
</dbReference>
<dbReference type="Gene3D" id="2.40.50.90">
    <property type="match status" value="2"/>
</dbReference>
<dbReference type="InterPro" id="IPR000315">
    <property type="entry name" value="Znf_B-box"/>
</dbReference>
<evidence type="ECO:0000256" key="1">
    <source>
        <dbReference type="ARBA" id="ARBA00022723"/>
    </source>
</evidence>
<dbReference type="CDD" id="cd19756">
    <property type="entry name" value="Bbox2"/>
    <property type="match status" value="1"/>
</dbReference>
<evidence type="ECO:0000313" key="10">
    <source>
        <dbReference type="EMBL" id="KAL1509362.1"/>
    </source>
</evidence>
<dbReference type="InterPro" id="IPR013083">
    <property type="entry name" value="Znf_RING/FYVE/PHD"/>
</dbReference>
<dbReference type="SMART" id="SM00333">
    <property type="entry name" value="TUDOR"/>
    <property type="match status" value="5"/>
</dbReference>
<dbReference type="Proteomes" id="UP001566132">
    <property type="component" value="Unassembled WGS sequence"/>
</dbReference>
<dbReference type="Gene3D" id="2.30.30.140">
    <property type="match status" value="5"/>
</dbReference>
<gene>
    <name evidence="10" type="ORF">ABEB36_004116</name>
</gene>
<dbReference type="PROSITE" id="PS50119">
    <property type="entry name" value="ZF_BBOX"/>
    <property type="match status" value="1"/>
</dbReference>
<sequence length="1788" mass="205670">MEYRGIYSRLPKQEVRQRNFNNNRQKRNFVDGMNYRPQNPQNNNPMMHGRFPQRYQNFETLTPTMCQQSVMMDGPYQYTTPKGLGRGTGFYQAQTSNSLIGQAGQYRYFTRNDTGIPNKRRGSSTRGNTKNLNNKVKKQFLADDKYFCPKCATGYNCKRSAHDSYGRMPVILHCDHTICHICVYQSYKNLSVNCPICFKDSTFTQEETPNNSKDVLNIFPPNFYILGILTFQNDWESNLQNVDNMTFIPKLKNTHVSRTESTDDVLETCCFPLCTKEAIMYCPDCEGIYCKECCDSLHRSTNVLQSHRPSLSPKRKLNFMFDNCPEHPQMGMEYFCKDCSLTTCCYCFLEKHDNHERVELFRITDEETEEFQVLQGVAQKVLTEIIRTQKILSKVSNFKSDHLIRTISQYFTNYHGRLEIIEKDLYNELESLSTNNRGIMKIQTSLQSSAEQLTQLLMLNATQTEVKHNVREALDILRNVECIPRFILNVSRQNGDHIKFSIKNDVFDTLKTNFAIEKSWTLDYRLVTEDQLPHDYVENQSDSDIESINTTIEMLKKSVNALNRTDSKYERFSDNQTSRSSVASSKIRKMKKKVEKYENRTEIEKVKVLHVSSMDQIYVHYKKHQSKLIQLNQDIANYVKMGGATVVDKPELNELYLALYTENKKEQEIENKTEQNWYRARLIDIKDESDLPLEMFFIDKGNTQFVDASRIKESPDFLLQSPPYAIECSLYNPMDVKWNKNAHLSLLKIINGRDVHVLERRFNQGVWEVDLMLASSDGGYTSVSDILVHAHRTVEGESLLRSSDQFVPINKNTYSPSLKIFTNRATFTKGESEKVVLANVIDPFNVFVHLVKYQETFQQMSHAIERAYRGRMLTKCLPLANTYVIVYYKDKTNLFRAFIKSVDAASNKVLVLLVDWGQNVVVSSNDVYSLEESFIKLETQAILVKLTHVLPYDKKPIWSPASINFLQSYQRSHQVLKMVVHLTEPELEVALFDSNGTVDVCINAVMVENNLADSIGVVSRTMTWPQFDAMDTKFSEDGGLMSSLLEKVHNNDSDDESDSSDVSELKKRKISVVEIESPDAIWVKFLDFQERETRMFRDLQLFYNNKQNKKTKLQWKNGDLCAVLYENRYCRGKIVNVNNNDYQIFLIDEAHTITITIDNIFLYNSEYFKDFPPSVIRSCLAEILPAGDTGKWSKSSTEALQEIFSKHNKIYAAHIDLKSSLNGLQLYMWYGLITRGGPLDPDKIKYVSINNALVKLGFAYKVPKNKRKTAKTSEELLRGLLNKSDLESNDTSSSTEAESSIEGELLLNPIEGKNVIQTKEKTNSKSSQLNSHNSTDILQEQQATKEVATKGAEPPASPYRKCEMAIKDWLPPFRLEKSEFRARVTCVETGGHLFLHDEDLDQIYHDMEDKINEYFNRYPPAVPDHQWKPGQLCTIKYTDGNWYRGKILKIISDSQVCVFMVDFGSDHILPVENLFREILYVDVNPFATKVKLDKVFAKSGSWLASDYDNLLGMVTSWCKIVIKGPKEVDLPLVDVYSDTDIFINKTLTELCPNLLRSYIFPKKDEEDDDDLNIIESDDQSEDTTKDINELTTKPLEYSLAPLPTAFLNGVKILMEIGGIIKFNQVTLRLPKECDELLNLAIDMQESADSLPNLTEFKVGTPCLAIFSEDGLWYRGQITNIETLNSRVVNILFVDYGNSEVVSITNLKIIPEKLMELPQQSWQANLNIELVSDDPDSEIRVYQLLKPIDGKKRLVQMVKSDPLTVDLFTNDGILFYEVLKSTTIIKNLY</sequence>
<evidence type="ECO:0000313" key="11">
    <source>
        <dbReference type="Proteomes" id="UP001566132"/>
    </source>
</evidence>
<evidence type="ECO:0000256" key="2">
    <source>
        <dbReference type="ARBA" id="ARBA00022771"/>
    </source>
</evidence>
<dbReference type="SMART" id="SM00184">
    <property type="entry name" value="RING"/>
    <property type="match status" value="1"/>
</dbReference>
<feature type="coiled-coil region" evidence="5">
    <location>
        <begin position="545"/>
        <end position="607"/>
    </location>
</feature>
<evidence type="ECO:0000259" key="9">
    <source>
        <dbReference type="PROSITE" id="PS50304"/>
    </source>
</evidence>
<name>A0ABD1F2T2_HYPHA</name>
<feature type="region of interest" description="Disordered" evidence="6">
    <location>
        <begin position="20"/>
        <end position="48"/>
    </location>
</feature>
<feature type="domain" description="Tudor" evidence="9">
    <location>
        <begin position="877"/>
        <end position="937"/>
    </location>
</feature>
<feature type="domain" description="RING-type" evidence="7">
    <location>
        <begin position="148"/>
        <end position="197"/>
    </location>
</feature>
<dbReference type="InterPro" id="IPR017907">
    <property type="entry name" value="Znf_RING_CS"/>
</dbReference>
<dbReference type="SUPFAM" id="SSF57850">
    <property type="entry name" value="RING/U-box"/>
    <property type="match status" value="1"/>
</dbReference>
<dbReference type="InterPro" id="IPR001841">
    <property type="entry name" value="Znf_RING"/>
</dbReference>
<evidence type="ECO:0000259" key="7">
    <source>
        <dbReference type="PROSITE" id="PS50089"/>
    </source>
</evidence>
<dbReference type="SUPFAM" id="SSF63748">
    <property type="entry name" value="Tudor/PWWP/MBT"/>
    <property type="match status" value="5"/>
</dbReference>
<dbReference type="Gene3D" id="3.30.40.10">
    <property type="entry name" value="Zinc/RING finger domain, C3HC4 (zinc finger)"/>
    <property type="match status" value="1"/>
</dbReference>
<dbReference type="Gene3D" id="3.30.160.60">
    <property type="entry name" value="Classic Zinc Finger"/>
    <property type="match status" value="1"/>
</dbReference>
<dbReference type="EMBL" id="JBDJPC010000003">
    <property type="protein sequence ID" value="KAL1509362.1"/>
    <property type="molecule type" value="Genomic_DNA"/>
</dbReference>
<protein>
    <recommendedName>
        <fullName evidence="12">RING finger protein 17</fullName>
    </recommendedName>
</protein>